<dbReference type="PANTHER" id="PTHR43033:SF1">
    <property type="entry name" value="TRNA(ILE)-LYSIDINE SYNTHASE-RELATED"/>
    <property type="match status" value="1"/>
</dbReference>
<dbReference type="Gene3D" id="1.20.59.20">
    <property type="match status" value="1"/>
</dbReference>
<dbReference type="SUPFAM" id="SSF56037">
    <property type="entry name" value="PheT/TilS domain"/>
    <property type="match status" value="1"/>
</dbReference>
<keyword evidence="11" id="KW-1185">Reference proteome</keyword>
<keyword evidence="4 8" id="KW-0819">tRNA processing</keyword>
<dbReference type="PANTHER" id="PTHR43033">
    <property type="entry name" value="TRNA(ILE)-LYSIDINE SYNTHASE-RELATED"/>
    <property type="match status" value="1"/>
</dbReference>
<dbReference type="CDD" id="cd01992">
    <property type="entry name" value="TilS_N"/>
    <property type="match status" value="1"/>
</dbReference>
<evidence type="ECO:0000313" key="10">
    <source>
        <dbReference type="EMBL" id="SDO99343.1"/>
    </source>
</evidence>
<evidence type="ECO:0000256" key="6">
    <source>
        <dbReference type="ARBA" id="ARBA00022840"/>
    </source>
</evidence>
<name>A0A1H0P305_9BACT</name>
<dbReference type="InterPro" id="IPR014729">
    <property type="entry name" value="Rossmann-like_a/b/a_fold"/>
</dbReference>
<accession>A0A1H0P305</accession>
<evidence type="ECO:0000259" key="9">
    <source>
        <dbReference type="SMART" id="SM00977"/>
    </source>
</evidence>
<gene>
    <name evidence="8" type="primary">tilS</name>
    <name evidence="10" type="ORF">SAMN05660330_01557</name>
</gene>
<organism evidence="10 11">
    <name type="scientific">Desulforhopalus singaporensis</name>
    <dbReference type="NCBI Taxonomy" id="91360"/>
    <lineage>
        <taxon>Bacteria</taxon>
        <taxon>Pseudomonadati</taxon>
        <taxon>Thermodesulfobacteriota</taxon>
        <taxon>Desulfobulbia</taxon>
        <taxon>Desulfobulbales</taxon>
        <taxon>Desulfocapsaceae</taxon>
        <taxon>Desulforhopalus</taxon>
    </lineage>
</organism>
<comment type="domain">
    <text evidence="8">The N-terminal region contains the highly conserved SGGXDS motif, predicted to be a P-loop motif involved in ATP binding.</text>
</comment>
<feature type="binding site" evidence="8">
    <location>
        <begin position="34"/>
        <end position="39"/>
    </location>
    <ligand>
        <name>ATP</name>
        <dbReference type="ChEBI" id="CHEBI:30616"/>
    </ligand>
</feature>
<dbReference type="EMBL" id="FNJI01000008">
    <property type="protein sequence ID" value="SDO99343.1"/>
    <property type="molecule type" value="Genomic_DNA"/>
</dbReference>
<dbReference type="GO" id="GO:0005737">
    <property type="term" value="C:cytoplasm"/>
    <property type="evidence" value="ECO:0007669"/>
    <property type="project" value="UniProtKB-SubCell"/>
</dbReference>
<evidence type="ECO:0000256" key="3">
    <source>
        <dbReference type="ARBA" id="ARBA00022598"/>
    </source>
</evidence>
<dbReference type="GO" id="GO:0005524">
    <property type="term" value="F:ATP binding"/>
    <property type="evidence" value="ECO:0007669"/>
    <property type="project" value="UniProtKB-UniRule"/>
</dbReference>
<keyword evidence="2 8" id="KW-0963">Cytoplasm</keyword>
<evidence type="ECO:0000256" key="2">
    <source>
        <dbReference type="ARBA" id="ARBA00022490"/>
    </source>
</evidence>
<evidence type="ECO:0000256" key="1">
    <source>
        <dbReference type="ARBA" id="ARBA00004496"/>
    </source>
</evidence>
<dbReference type="Proteomes" id="UP000199073">
    <property type="component" value="Unassembled WGS sequence"/>
</dbReference>
<dbReference type="RefSeq" id="WP_092221494.1">
    <property type="nucleotide sequence ID" value="NZ_FNJI01000008.1"/>
</dbReference>
<dbReference type="NCBIfam" id="TIGR02433">
    <property type="entry name" value="lysidine_TilS_C"/>
    <property type="match status" value="1"/>
</dbReference>
<evidence type="ECO:0000313" key="11">
    <source>
        <dbReference type="Proteomes" id="UP000199073"/>
    </source>
</evidence>
<keyword evidence="5 8" id="KW-0547">Nucleotide-binding</keyword>
<dbReference type="InterPro" id="IPR012796">
    <property type="entry name" value="Lysidine-tRNA-synth_C"/>
</dbReference>
<evidence type="ECO:0000256" key="5">
    <source>
        <dbReference type="ARBA" id="ARBA00022741"/>
    </source>
</evidence>
<dbReference type="InterPro" id="IPR011063">
    <property type="entry name" value="TilS/TtcA_N"/>
</dbReference>
<dbReference type="SUPFAM" id="SSF52402">
    <property type="entry name" value="Adenine nucleotide alpha hydrolases-like"/>
    <property type="match status" value="1"/>
</dbReference>
<dbReference type="Pfam" id="PF01171">
    <property type="entry name" value="ATP_bind_3"/>
    <property type="match status" value="1"/>
</dbReference>
<evidence type="ECO:0000256" key="8">
    <source>
        <dbReference type="HAMAP-Rule" id="MF_01161"/>
    </source>
</evidence>
<protein>
    <recommendedName>
        <fullName evidence="8">tRNA(Ile)-lysidine synthase</fullName>
        <ecNumber evidence="8">6.3.4.19</ecNumber>
    </recommendedName>
    <alternativeName>
        <fullName evidence="8">tRNA(Ile)-2-lysyl-cytidine synthase</fullName>
    </alternativeName>
    <alternativeName>
        <fullName evidence="8">tRNA(Ile)-lysidine synthetase</fullName>
    </alternativeName>
</protein>
<comment type="catalytic activity">
    <reaction evidence="7 8">
        <text>cytidine(34) in tRNA(Ile2) + L-lysine + ATP = lysidine(34) in tRNA(Ile2) + AMP + diphosphate + H(+)</text>
        <dbReference type="Rhea" id="RHEA:43744"/>
        <dbReference type="Rhea" id="RHEA-COMP:10625"/>
        <dbReference type="Rhea" id="RHEA-COMP:10670"/>
        <dbReference type="ChEBI" id="CHEBI:15378"/>
        <dbReference type="ChEBI" id="CHEBI:30616"/>
        <dbReference type="ChEBI" id="CHEBI:32551"/>
        <dbReference type="ChEBI" id="CHEBI:33019"/>
        <dbReference type="ChEBI" id="CHEBI:82748"/>
        <dbReference type="ChEBI" id="CHEBI:83665"/>
        <dbReference type="ChEBI" id="CHEBI:456215"/>
        <dbReference type="EC" id="6.3.4.19"/>
    </reaction>
</comment>
<reference evidence="10 11" key="1">
    <citation type="submission" date="2016-10" db="EMBL/GenBank/DDBJ databases">
        <authorList>
            <person name="de Groot N.N."/>
        </authorList>
    </citation>
    <scope>NUCLEOTIDE SEQUENCE [LARGE SCALE GENOMIC DNA]</scope>
    <source>
        <strain evidence="10 11">DSM 12130</strain>
    </source>
</reference>
<dbReference type="NCBIfam" id="TIGR02432">
    <property type="entry name" value="lysidine_TilS_N"/>
    <property type="match status" value="1"/>
</dbReference>
<dbReference type="GO" id="GO:0006400">
    <property type="term" value="P:tRNA modification"/>
    <property type="evidence" value="ECO:0007669"/>
    <property type="project" value="UniProtKB-UniRule"/>
</dbReference>
<comment type="function">
    <text evidence="8">Ligates lysine onto the cytidine present at position 34 of the AUA codon-specific tRNA(Ile) that contains the anticodon CAU, in an ATP-dependent manner. Cytidine is converted to lysidine, thus changing the amino acid specificity of the tRNA from methionine to isoleucine.</text>
</comment>
<dbReference type="EC" id="6.3.4.19" evidence="8"/>
<sequence>MTDTELTPLAQAVNEVINRHNLAAPDHRMVIGVSGGSDSVGLLHLMAEIFSAAQLVAVYVDHGLRPGEIDEEKRAIAKICAALGVTIRCVTVAVNELAEEEHRSIEESARILRYRALEGIRKEEQAHHIAVGHTADDQVEEFFIRLIRGSGLKGFAGMQICHGRIIRPLLLQTKSEVKSYLQTLGVGWCLDSSNLDRRFLRNRIRLELLPMLRKEFNPAIDRRVLNTMDIIKNDDDFLEQFTADRFRRCTSEENDGGKNKKILVQSNALLSEHPAIARRILEKCFWAMAIRPDFEQITTITTMLENYSQDRRNQAVCELHLPDGVRLYLKEDILVFSRPLAEGATRGSAPAPAPYRLMVEGPGCYPVAAIGKTVVLTRIEADAPAIRVDKTGTVLSVAVDNLQFPLEIRPFYQGEKFTPFHLKKKKKIARYFNEKAIPSRLRSSWPLLVHDNEVVAVIGLEIDYRFRLQATSRTILQIELVDTDSLK</sequence>
<dbReference type="AlphaFoldDB" id="A0A1H0P305"/>
<evidence type="ECO:0000256" key="7">
    <source>
        <dbReference type="ARBA" id="ARBA00048539"/>
    </source>
</evidence>
<keyword evidence="3 8" id="KW-0436">Ligase</keyword>
<dbReference type="HAMAP" id="MF_01161">
    <property type="entry name" value="tRNA_Ile_lys_synt"/>
    <property type="match status" value="1"/>
</dbReference>
<dbReference type="SUPFAM" id="SSF82829">
    <property type="entry name" value="MesJ substrate recognition domain-like"/>
    <property type="match status" value="1"/>
</dbReference>
<comment type="similarity">
    <text evidence="8">Belongs to the tRNA(Ile)-lysidine synthase family.</text>
</comment>
<dbReference type="SMART" id="SM00977">
    <property type="entry name" value="TilS_C"/>
    <property type="match status" value="1"/>
</dbReference>
<dbReference type="STRING" id="91360.SAMN05660330_01557"/>
<dbReference type="Pfam" id="PF11734">
    <property type="entry name" value="TilS_C"/>
    <property type="match status" value="1"/>
</dbReference>
<feature type="domain" description="Lysidine-tRNA(Ile) synthetase C-terminal" evidence="9">
    <location>
        <begin position="406"/>
        <end position="478"/>
    </location>
</feature>
<comment type="subcellular location">
    <subcellularLocation>
        <location evidence="1 8">Cytoplasm</location>
    </subcellularLocation>
</comment>
<keyword evidence="6 8" id="KW-0067">ATP-binding</keyword>
<dbReference type="InterPro" id="IPR012094">
    <property type="entry name" value="tRNA_Ile_lys_synt"/>
</dbReference>
<dbReference type="Gene3D" id="3.40.50.620">
    <property type="entry name" value="HUPs"/>
    <property type="match status" value="1"/>
</dbReference>
<dbReference type="OrthoDB" id="9807403at2"/>
<proteinExistence type="inferred from homology"/>
<dbReference type="GO" id="GO:0032267">
    <property type="term" value="F:tRNA(Ile)-lysidine synthase activity"/>
    <property type="evidence" value="ECO:0007669"/>
    <property type="project" value="UniProtKB-EC"/>
</dbReference>
<evidence type="ECO:0000256" key="4">
    <source>
        <dbReference type="ARBA" id="ARBA00022694"/>
    </source>
</evidence>
<dbReference type="InterPro" id="IPR012795">
    <property type="entry name" value="tRNA_Ile_lys_synt_N"/>
</dbReference>